<dbReference type="Proteomes" id="UP000799772">
    <property type="component" value="Unassembled WGS sequence"/>
</dbReference>
<organism evidence="2 3">
    <name type="scientific">Rhizodiscina lignyota</name>
    <dbReference type="NCBI Taxonomy" id="1504668"/>
    <lineage>
        <taxon>Eukaryota</taxon>
        <taxon>Fungi</taxon>
        <taxon>Dikarya</taxon>
        <taxon>Ascomycota</taxon>
        <taxon>Pezizomycotina</taxon>
        <taxon>Dothideomycetes</taxon>
        <taxon>Pleosporomycetidae</taxon>
        <taxon>Aulographales</taxon>
        <taxon>Rhizodiscinaceae</taxon>
        <taxon>Rhizodiscina</taxon>
    </lineage>
</organism>
<dbReference type="AlphaFoldDB" id="A0A9P4M3F5"/>
<gene>
    <name evidence="2" type="ORF">NA57DRAFT_59655</name>
</gene>
<comment type="caution">
    <text evidence="2">The sequence shown here is derived from an EMBL/GenBank/DDBJ whole genome shotgun (WGS) entry which is preliminary data.</text>
</comment>
<proteinExistence type="predicted"/>
<evidence type="ECO:0000313" key="2">
    <source>
        <dbReference type="EMBL" id="KAF2095668.1"/>
    </source>
</evidence>
<protein>
    <submittedName>
        <fullName evidence="2">Uncharacterized protein</fullName>
    </submittedName>
</protein>
<keyword evidence="3" id="KW-1185">Reference proteome</keyword>
<evidence type="ECO:0000256" key="1">
    <source>
        <dbReference type="SAM" id="MobiDB-lite"/>
    </source>
</evidence>
<reference evidence="2" key="1">
    <citation type="journal article" date="2020" name="Stud. Mycol.">
        <title>101 Dothideomycetes genomes: a test case for predicting lifestyles and emergence of pathogens.</title>
        <authorList>
            <person name="Haridas S."/>
            <person name="Albert R."/>
            <person name="Binder M."/>
            <person name="Bloem J."/>
            <person name="Labutti K."/>
            <person name="Salamov A."/>
            <person name="Andreopoulos B."/>
            <person name="Baker S."/>
            <person name="Barry K."/>
            <person name="Bills G."/>
            <person name="Bluhm B."/>
            <person name="Cannon C."/>
            <person name="Castanera R."/>
            <person name="Culley D."/>
            <person name="Daum C."/>
            <person name="Ezra D."/>
            <person name="Gonzalez J."/>
            <person name="Henrissat B."/>
            <person name="Kuo A."/>
            <person name="Liang C."/>
            <person name="Lipzen A."/>
            <person name="Lutzoni F."/>
            <person name="Magnuson J."/>
            <person name="Mondo S."/>
            <person name="Nolan M."/>
            <person name="Ohm R."/>
            <person name="Pangilinan J."/>
            <person name="Park H.-J."/>
            <person name="Ramirez L."/>
            <person name="Alfaro M."/>
            <person name="Sun H."/>
            <person name="Tritt A."/>
            <person name="Yoshinaga Y."/>
            <person name="Zwiers L.-H."/>
            <person name="Turgeon B."/>
            <person name="Goodwin S."/>
            <person name="Spatafora J."/>
            <person name="Crous P."/>
            <person name="Grigoriev I."/>
        </authorList>
    </citation>
    <scope>NUCLEOTIDE SEQUENCE</scope>
    <source>
        <strain evidence="2">CBS 133067</strain>
    </source>
</reference>
<accession>A0A9P4M3F5</accession>
<dbReference type="EMBL" id="ML978131">
    <property type="protein sequence ID" value="KAF2095668.1"/>
    <property type="molecule type" value="Genomic_DNA"/>
</dbReference>
<feature type="region of interest" description="Disordered" evidence="1">
    <location>
        <begin position="1"/>
        <end position="25"/>
    </location>
</feature>
<sequence length="208" mass="22906">MQDRGLDRQQGPIFPSPDSSWTSKRQYGISGDSSSFFRATREFALLQMLPVPSVVESKHRLAGTPVFWLKSNVASNPPNGRVGPVLSSAALQYRVLERTCLEHGLICPIELGLNSDVAAPCFRRRAPRNDNNSLAGIGGRPVLALCNITDQPVGIELAILGLHLIITSMVYHNDIQTFLGCKLLGDMNIKRTAIFRSRSVESVKMRFS</sequence>
<evidence type="ECO:0000313" key="3">
    <source>
        <dbReference type="Proteomes" id="UP000799772"/>
    </source>
</evidence>
<name>A0A9P4M3F5_9PEZI</name>